<comment type="catalytic activity">
    <reaction evidence="1">
        <text>(2R)-2-phosphoglycerate = (2R)-3-phosphoglycerate</text>
        <dbReference type="Rhea" id="RHEA:15901"/>
        <dbReference type="ChEBI" id="CHEBI:58272"/>
        <dbReference type="ChEBI" id="CHEBI:58289"/>
        <dbReference type="EC" id="5.4.2.12"/>
    </reaction>
</comment>
<dbReference type="GO" id="GO:0046872">
    <property type="term" value="F:metal ion binding"/>
    <property type="evidence" value="ECO:0007669"/>
    <property type="project" value="InterPro"/>
</dbReference>
<dbReference type="GO" id="GO:0004619">
    <property type="term" value="F:phosphoglycerate mutase activity"/>
    <property type="evidence" value="ECO:0007669"/>
    <property type="project" value="UniProtKB-EC"/>
</dbReference>
<dbReference type="InterPro" id="IPR006124">
    <property type="entry name" value="Metalloenzyme"/>
</dbReference>
<accession>A0A1V5MD36</accession>
<name>A0A1V5MD36_UNCT6</name>
<comment type="function">
    <text evidence="2">Catalyzes the interconversion of 2-phosphoglycerate and 3-phosphoglycerate.</text>
</comment>
<evidence type="ECO:0000256" key="2">
    <source>
        <dbReference type="ARBA" id="ARBA00002315"/>
    </source>
</evidence>
<organism evidence="7">
    <name type="scientific">candidate division TA06 bacterium ADurb.Bin417</name>
    <dbReference type="NCBI Taxonomy" id="1852828"/>
    <lineage>
        <taxon>Bacteria</taxon>
        <taxon>Bacteria division TA06</taxon>
    </lineage>
</organism>
<dbReference type="InterPro" id="IPR017850">
    <property type="entry name" value="Alkaline_phosphatase_core_sf"/>
</dbReference>
<dbReference type="Proteomes" id="UP000485484">
    <property type="component" value="Unassembled WGS sequence"/>
</dbReference>
<protein>
    <submittedName>
        <fullName evidence="7">Cofactor-independent phosphoglycerate mutase</fullName>
    </submittedName>
</protein>
<evidence type="ECO:0000256" key="4">
    <source>
        <dbReference type="ARBA" id="ARBA00005524"/>
    </source>
</evidence>
<comment type="caution">
    <text evidence="7">The sequence shown here is derived from an EMBL/GenBank/DDBJ whole genome shotgun (WGS) entry which is preliminary data.</text>
</comment>
<dbReference type="SUPFAM" id="SSF53649">
    <property type="entry name" value="Alkaline phosphatase-like"/>
    <property type="match status" value="1"/>
</dbReference>
<dbReference type="EMBL" id="MWAK01000208">
    <property type="protein sequence ID" value="OPZ91045.1"/>
    <property type="molecule type" value="Genomic_DNA"/>
</dbReference>
<dbReference type="AlphaFoldDB" id="A0A1V5MD36"/>
<comment type="similarity">
    <text evidence="4">Belongs to the BPG-independent phosphoglycerate mutase family. A-PGAM subfamily.</text>
</comment>
<evidence type="ECO:0000256" key="3">
    <source>
        <dbReference type="ARBA" id="ARBA00004921"/>
    </source>
</evidence>
<dbReference type="GO" id="GO:0006096">
    <property type="term" value="P:glycolytic process"/>
    <property type="evidence" value="ECO:0007669"/>
    <property type="project" value="UniProtKB-KW"/>
</dbReference>
<keyword evidence="5" id="KW-0324">Glycolysis</keyword>
<dbReference type="InterPro" id="IPR004456">
    <property type="entry name" value="Pglycerate_mutase_ApgM"/>
</dbReference>
<gene>
    <name evidence="7" type="ORF">BWY73_01188</name>
</gene>
<dbReference type="PANTHER" id="PTHR31209:SF0">
    <property type="entry name" value="METALLOENZYME DOMAIN-CONTAINING PROTEIN"/>
    <property type="match status" value="1"/>
</dbReference>
<dbReference type="PANTHER" id="PTHR31209">
    <property type="entry name" value="COFACTOR-INDEPENDENT PHOSPHOGLYCERATE MUTASE"/>
    <property type="match status" value="1"/>
</dbReference>
<dbReference type="Gene3D" id="3.40.720.10">
    <property type="entry name" value="Alkaline Phosphatase, subunit A"/>
    <property type="match status" value="1"/>
</dbReference>
<feature type="domain" description="Metalloenzyme" evidence="6">
    <location>
        <begin position="9"/>
        <end position="167"/>
    </location>
</feature>
<evidence type="ECO:0000259" key="6">
    <source>
        <dbReference type="Pfam" id="PF01676"/>
    </source>
</evidence>
<evidence type="ECO:0000256" key="5">
    <source>
        <dbReference type="ARBA" id="ARBA00023152"/>
    </source>
</evidence>
<dbReference type="Pfam" id="PF01676">
    <property type="entry name" value="Metalloenzyme"/>
    <property type="match status" value="1"/>
</dbReference>
<sequence length="178" mass="19800">MLRGFARKPALPSFRDRYRLKSAAIATYPMYRGLARLVGMDVLATGDTLASEVATLKKHYRNYDFFYLHVKKTDSYGEDGNFAAKVKVIEELDGLVGEVLGLKPSVLAITGDHSTPARLAGHSWHPNPFLLASEWALTDQLAAFSERECRRGSFGVFPATEIMPLLLAHSRRLKKFGA</sequence>
<evidence type="ECO:0000256" key="1">
    <source>
        <dbReference type="ARBA" id="ARBA00000370"/>
    </source>
</evidence>
<reference evidence="7" key="1">
    <citation type="submission" date="2017-02" db="EMBL/GenBank/DDBJ databases">
        <title>Delving into the versatile metabolic prowess of the omnipresent phylum Bacteroidetes.</title>
        <authorList>
            <person name="Nobu M.K."/>
            <person name="Mei R."/>
            <person name="Narihiro T."/>
            <person name="Kuroda K."/>
            <person name="Liu W.-T."/>
        </authorList>
    </citation>
    <scope>NUCLEOTIDE SEQUENCE</scope>
    <source>
        <strain evidence="7">ADurb.Bin417</strain>
    </source>
</reference>
<proteinExistence type="inferred from homology"/>
<comment type="pathway">
    <text evidence="3">Carbohydrate degradation.</text>
</comment>
<evidence type="ECO:0000313" key="7">
    <source>
        <dbReference type="EMBL" id="OPZ91045.1"/>
    </source>
</evidence>